<keyword evidence="4" id="KW-0964">Secreted</keyword>
<dbReference type="GO" id="GO:0006952">
    <property type="term" value="P:defense response"/>
    <property type="evidence" value="ECO:0007669"/>
    <property type="project" value="InterPro"/>
</dbReference>
<reference key="1">
    <citation type="journal article" date="2007" name="Nature">
        <title>The medaka draft genome and insights into vertebrate genome evolution.</title>
        <authorList>
            <person name="Kasahara M."/>
            <person name="Naruse K."/>
            <person name="Sasaki S."/>
            <person name="Nakatani Y."/>
            <person name="Qu W."/>
            <person name="Ahsan B."/>
            <person name="Yamada T."/>
            <person name="Nagayasu Y."/>
            <person name="Doi K."/>
            <person name="Kasai Y."/>
            <person name="Jindo T."/>
            <person name="Kobayashi D."/>
            <person name="Shimada A."/>
            <person name="Toyoda A."/>
            <person name="Kuroki Y."/>
            <person name="Fujiyama A."/>
            <person name="Sasaki T."/>
            <person name="Shimizu A."/>
            <person name="Asakawa S."/>
            <person name="Shimizu N."/>
            <person name="Hashimoto S."/>
            <person name="Yang J."/>
            <person name="Lee Y."/>
            <person name="Matsushima K."/>
            <person name="Sugano S."/>
            <person name="Sakaizumi M."/>
            <person name="Narita T."/>
            <person name="Ohishi K."/>
            <person name="Haga S."/>
            <person name="Ohta F."/>
            <person name="Nomoto H."/>
            <person name="Nogata K."/>
            <person name="Morishita T."/>
            <person name="Endo T."/>
            <person name="Shin-I T."/>
            <person name="Takeda H."/>
            <person name="Morishita S."/>
            <person name="Kohara Y."/>
        </authorList>
    </citation>
    <scope>NUCLEOTIDE SEQUENCE [LARGE SCALE GENOMIC DNA]</scope>
    <source>
        <strain>Hd-rR</strain>
    </source>
</reference>
<comment type="subcellular location">
    <subcellularLocation>
        <location evidence="1">Secreted</location>
    </subcellularLocation>
</comment>
<proteinExistence type="inferred from homology"/>
<dbReference type="Pfam" id="PF00048">
    <property type="entry name" value="IL8"/>
    <property type="match status" value="1"/>
</dbReference>
<dbReference type="AlphaFoldDB" id="A0A3P9IU55"/>
<dbReference type="GO" id="GO:0006955">
    <property type="term" value="P:immune response"/>
    <property type="evidence" value="ECO:0007669"/>
    <property type="project" value="InterPro"/>
</dbReference>
<dbReference type="Gene3D" id="2.40.50.40">
    <property type="match status" value="1"/>
</dbReference>
<evidence type="ECO:0000256" key="3">
    <source>
        <dbReference type="ARBA" id="ARBA00022514"/>
    </source>
</evidence>
<protein>
    <recommendedName>
        <fullName evidence="5">Chemokine interleukin-8-like domain-containing protein</fullName>
    </recommendedName>
</protein>
<dbReference type="Proteomes" id="UP000265200">
    <property type="component" value="Chromosome 18"/>
</dbReference>
<dbReference type="PRINTS" id="PR00437">
    <property type="entry name" value="SMALLCYTKCXC"/>
</dbReference>
<dbReference type="SUPFAM" id="SSF54117">
    <property type="entry name" value="Interleukin 8-like chemokines"/>
    <property type="match status" value="1"/>
</dbReference>
<evidence type="ECO:0000313" key="7">
    <source>
        <dbReference type="Proteomes" id="UP000265200"/>
    </source>
</evidence>
<dbReference type="Ensembl" id="ENSORLT00015010546.1">
    <property type="protein sequence ID" value="ENSORLP00015023413.1"/>
    <property type="gene ID" value="ENSORLG00015003367.1"/>
</dbReference>
<reference evidence="6" key="4">
    <citation type="submission" date="2025-09" db="UniProtKB">
        <authorList>
            <consortium name="Ensembl"/>
        </authorList>
    </citation>
    <scope>IDENTIFICATION</scope>
    <source>
        <strain evidence="6">HSOK</strain>
    </source>
</reference>
<dbReference type="CDD" id="cd00273">
    <property type="entry name" value="Chemokine_CXC"/>
    <property type="match status" value="1"/>
</dbReference>
<dbReference type="InterPro" id="IPR033899">
    <property type="entry name" value="CXC_Chemokine_domain"/>
</dbReference>
<evidence type="ECO:0000256" key="2">
    <source>
        <dbReference type="ARBA" id="ARBA00010665"/>
    </source>
</evidence>
<evidence type="ECO:0000256" key="1">
    <source>
        <dbReference type="ARBA" id="ARBA00004613"/>
    </source>
</evidence>
<name>A0A3P9IU55_ORYLA</name>
<reference evidence="6 7" key="2">
    <citation type="submission" date="2017-04" db="EMBL/GenBank/DDBJ databases">
        <title>CpG methylation of centromeres and impact of large insertions on vertebrate speciation.</title>
        <authorList>
            <person name="Ichikawa K."/>
            <person name="Yoshimura J."/>
            <person name="Morishita S."/>
        </authorList>
    </citation>
    <scope>NUCLEOTIDE SEQUENCE</scope>
    <source>
        <strain evidence="6 7">HSOK</strain>
    </source>
</reference>
<dbReference type="InterPro" id="IPR039809">
    <property type="entry name" value="Chemokine_b/g/d"/>
</dbReference>
<organism evidence="6 7">
    <name type="scientific">Oryzias latipes</name>
    <name type="common">Japanese rice fish</name>
    <name type="synonym">Japanese killifish</name>
    <dbReference type="NCBI Taxonomy" id="8090"/>
    <lineage>
        <taxon>Eukaryota</taxon>
        <taxon>Metazoa</taxon>
        <taxon>Chordata</taxon>
        <taxon>Craniata</taxon>
        <taxon>Vertebrata</taxon>
        <taxon>Euteleostomi</taxon>
        <taxon>Actinopterygii</taxon>
        <taxon>Neopterygii</taxon>
        <taxon>Teleostei</taxon>
        <taxon>Neoteleostei</taxon>
        <taxon>Acanthomorphata</taxon>
        <taxon>Ovalentaria</taxon>
        <taxon>Atherinomorphae</taxon>
        <taxon>Beloniformes</taxon>
        <taxon>Adrianichthyidae</taxon>
        <taxon>Oryziinae</taxon>
        <taxon>Oryzias</taxon>
    </lineage>
</organism>
<accession>A0A3P9IU55</accession>
<evidence type="ECO:0000313" key="6">
    <source>
        <dbReference type="Ensembl" id="ENSORLP00015023413.1"/>
    </source>
</evidence>
<evidence type="ECO:0000259" key="5">
    <source>
        <dbReference type="SMART" id="SM00199"/>
    </source>
</evidence>
<sequence>MAALLLNTGTNLTTRGKVYFHQVLCAASHPLLADVCLGPQCIMVVDFVLKCQCLRTSKTVQPSLIKKVQEFPPRPYCSKLEIIVTLKNNVKVCLDPTHKFAKAVLQSRRV</sequence>
<dbReference type="GO" id="GO:0008009">
    <property type="term" value="F:chemokine activity"/>
    <property type="evidence" value="ECO:0007669"/>
    <property type="project" value="InterPro"/>
</dbReference>
<keyword evidence="3" id="KW-0202">Cytokine</keyword>
<dbReference type="InterPro" id="IPR001089">
    <property type="entry name" value="Chemokine_CXC"/>
</dbReference>
<comment type="similarity">
    <text evidence="2">Belongs to the intercrine alpha (chemokine CxC) family.</text>
</comment>
<dbReference type="PRINTS" id="PR00436">
    <property type="entry name" value="INTERLEUKIN8"/>
</dbReference>
<dbReference type="PANTHER" id="PTHR12015:SF198">
    <property type="entry name" value="PLATELET BASIC PROTEIN"/>
    <property type="match status" value="1"/>
</dbReference>
<evidence type="ECO:0000256" key="4">
    <source>
        <dbReference type="ARBA" id="ARBA00022525"/>
    </source>
</evidence>
<reference evidence="6" key="3">
    <citation type="submission" date="2025-08" db="UniProtKB">
        <authorList>
            <consortium name="Ensembl"/>
        </authorList>
    </citation>
    <scope>IDENTIFICATION</scope>
    <source>
        <strain evidence="6">HSOK</strain>
    </source>
</reference>
<dbReference type="SMART" id="SM00199">
    <property type="entry name" value="SCY"/>
    <property type="match status" value="1"/>
</dbReference>
<feature type="domain" description="Chemokine interleukin-8-like" evidence="5">
    <location>
        <begin position="48"/>
        <end position="108"/>
    </location>
</feature>
<dbReference type="InterPro" id="IPR001811">
    <property type="entry name" value="Chemokine_IL8-like_dom"/>
</dbReference>
<dbReference type="PANTHER" id="PTHR12015">
    <property type="entry name" value="SMALL INDUCIBLE CYTOKINE A"/>
    <property type="match status" value="1"/>
</dbReference>
<dbReference type="GO" id="GO:0005615">
    <property type="term" value="C:extracellular space"/>
    <property type="evidence" value="ECO:0007669"/>
    <property type="project" value="UniProtKB-KW"/>
</dbReference>
<dbReference type="InterPro" id="IPR036048">
    <property type="entry name" value="Interleukin_8-like_sf"/>
</dbReference>